<reference evidence="2" key="1">
    <citation type="submission" date="2019-08" db="EMBL/GenBank/DDBJ databases">
        <authorList>
            <person name="Kucharzyk K."/>
            <person name="Murdoch R.W."/>
            <person name="Higgins S."/>
            <person name="Loffler F."/>
        </authorList>
    </citation>
    <scope>NUCLEOTIDE SEQUENCE</scope>
</reference>
<name>A0A644ZQM2_9ZZZZ</name>
<organism evidence="2">
    <name type="scientific">bioreactor metagenome</name>
    <dbReference type="NCBI Taxonomy" id="1076179"/>
    <lineage>
        <taxon>unclassified sequences</taxon>
        <taxon>metagenomes</taxon>
        <taxon>ecological metagenomes</taxon>
    </lineage>
</organism>
<evidence type="ECO:0000313" key="2">
    <source>
        <dbReference type="EMBL" id="MPM42678.1"/>
    </source>
</evidence>
<protein>
    <submittedName>
        <fullName evidence="2">Uncharacterized protein</fullName>
    </submittedName>
</protein>
<dbReference type="AlphaFoldDB" id="A0A644ZQM2"/>
<feature type="region of interest" description="Disordered" evidence="1">
    <location>
        <begin position="1"/>
        <end position="35"/>
    </location>
</feature>
<gene>
    <name evidence="2" type="ORF">SDC9_89347</name>
</gene>
<dbReference type="EMBL" id="VSSQ01009817">
    <property type="protein sequence ID" value="MPM42678.1"/>
    <property type="molecule type" value="Genomic_DNA"/>
</dbReference>
<comment type="caution">
    <text evidence="2">The sequence shown here is derived from an EMBL/GenBank/DDBJ whole genome shotgun (WGS) entry which is preliminary data.</text>
</comment>
<sequence>MRKHKAPPAAGRAAELKQPARPAVPSVKAAGEPGCLVGKCPAGEGLGRSGAGQEGAGSGQCARQALGPVDAAQGGAAQHQRAGQEGGGMLILAQGSQNIAVEGMLLRTKGVKLLLPQRAEYAVKVGGQAQGGPFFADIILKVGKHPLILSVVFRRKGQQKHQLLKIRGRQLCKQTGKGQFRRSGGSQLQGLEIDGEALVRLRIALGAQGGGDLSLGNHHPPPGKGLGRVGLLHRQKSGAQAVQKLEEAVQHILLTGEGPHCFHTGSYGRGAA</sequence>
<evidence type="ECO:0000256" key="1">
    <source>
        <dbReference type="SAM" id="MobiDB-lite"/>
    </source>
</evidence>
<proteinExistence type="predicted"/>
<accession>A0A644ZQM2</accession>